<dbReference type="PANTHER" id="PTHR34220">
    <property type="entry name" value="SENSOR HISTIDINE KINASE YPDA"/>
    <property type="match status" value="1"/>
</dbReference>
<keyword evidence="4" id="KW-0808">Transferase</keyword>
<evidence type="ECO:0000256" key="6">
    <source>
        <dbReference type="ARBA" id="ARBA00022741"/>
    </source>
</evidence>
<evidence type="ECO:0000256" key="5">
    <source>
        <dbReference type="ARBA" id="ARBA00022692"/>
    </source>
</evidence>
<evidence type="ECO:0000313" key="16">
    <source>
        <dbReference type="Proteomes" id="UP000823909"/>
    </source>
</evidence>
<feature type="transmembrane region" description="Helical" evidence="13">
    <location>
        <begin position="293"/>
        <end position="319"/>
    </location>
</feature>
<proteinExistence type="predicted"/>
<dbReference type="EMBL" id="DWUU01000051">
    <property type="protein sequence ID" value="HJD43069.1"/>
    <property type="molecule type" value="Genomic_DNA"/>
</dbReference>
<evidence type="ECO:0000256" key="4">
    <source>
        <dbReference type="ARBA" id="ARBA00022679"/>
    </source>
</evidence>
<evidence type="ECO:0000313" key="15">
    <source>
        <dbReference type="EMBL" id="HJD43069.1"/>
    </source>
</evidence>
<dbReference type="Proteomes" id="UP000823909">
    <property type="component" value="Unassembled WGS sequence"/>
</dbReference>
<dbReference type="PROSITE" id="PS50885">
    <property type="entry name" value="HAMP"/>
    <property type="match status" value="1"/>
</dbReference>
<evidence type="ECO:0000256" key="9">
    <source>
        <dbReference type="ARBA" id="ARBA00022989"/>
    </source>
</evidence>
<name>A0A9D2U8E1_9FIRM</name>
<dbReference type="Pfam" id="PF00672">
    <property type="entry name" value="HAMP"/>
    <property type="match status" value="1"/>
</dbReference>
<dbReference type="InterPro" id="IPR003660">
    <property type="entry name" value="HAMP_dom"/>
</dbReference>
<evidence type="ECO:0000256" key="3">
    <source>
        <dbReference type="ARBA" id="ARBA00022553"/>
    </source>
</evidence>
<reference evidence="15" key="1">
    <citation type="journal article" date="2021" name="PeerJ">
        <title>Extensive microbial diversity within the chicken gut microbiome revealed by metagenomics and culture.</title>
        <authorList>
            <person name="Gilroy R."/>
            <person name="Ravi A."/>
            <person name="Getino M."/>
            <person name="Pursley I."/>
            <person name="Horton D.L."/>
            <person name="Alikhan N.F."/>
            <person name="Baker D."/>
            <person name="Gharbi K."/>
            <person name="Hall N."/>
            <person name="Watson M."/>
            <person name="Adriaenssens E.M."/>
            <person name="Foster-Nyarko E."/>
            <person name="Jarju S."/>
            <person name="Secka A."/>
            <person name="Antonio M."/>
            <person name="Oren A."/>
            <person name="Chaudhuri R.R."/>
            <person name="La Ragione R."/>
            <person name="Hildebrand F."/>
            <person name="Pallen M.J."/>
        </authorList>
    </citation>
    <scope>NUCLEOTIDE SEQUENCE</scope>
    <source>
        <strain evidence="15">ChiBcec15-3976</strain>
    </source>
</reference>
<feature type="coiled-coil region" evidence="12">
    <location>
        <begin position="354"/>
        <end position="388"/>
    </location>
</feature>
<organism evidence="15 16">
    <name type="scientific">Candidatus Mediterraneibacter quadrami</name>
    <dbReference type="NCBI Taxonomy" id="2838684"/>
    <lineage>
        <taxon>Bacteria</taxon>
        <taxon>Bacillati</taxon>
        <taxon>Bacillota</taxon>
        <taxon>Clostridia</taxon>
        <taxon>Lachnospirales</taxon>
        <taxon>Lachnospiraceae</taxon>
        <taxon>Mediterraneibacter</taxon>
    </lineage>
</organism>
<dbReference type="InterPro" id="IPR050640">
    <property type="entry name" value="Bact_2-comp_sensor_kinase"/>
</dbReference>
<comment type="subcellular location">
    <subcellularLocation>
        <location evidence="1">Cell membrane</location>
        <topology evidence="1">Multi-pass membrane protein</topology>
    </subcellularLocation>
</comment>
<accession>A0A9D2U8E1</accession>
<dbReference type="InterPro" id="IPR036890">
    <property type="entry name" value="HATPase_C_sf"/>
</dbReference>
<dbReference type="SMART" id="SM00304">
    <property type="entry name" value="HAMP"/>
    <property type="match status" value="1"/>
</dbReference>
<evidence type="ECO:0000259" key="14">
    <source>
        <dbReference type="PROSITE" id="PS50885"/>
    </source>
</evidence>
<dbReference type="GO" id="GO:0005886">
    <property type="term" value="C:plasma membrane"/>
    <property type="evidence" value="ECO:0007669"/>
    <property type="project" value="UniProtKB-SubCell"/>
</dbReference>
<keyword evidence="2" id="KW-1003">Cell membrane</keyword>
<evidence type="ECO:0000256" key="1">
    <source>
        <dbReference type="ARBA" id="ARBA00004651"/>
    </source>
</evidence>
<evidence type="ECO:0000256" key="12">
    <source>
        <dbReference type="SAM" id="Coils"/>
    </source>
</evidence>
<dbReference type="InterPro" id="IPR003594">
    <property type="entry name" value="HATPase_dom"/>
</dbReference>
<protein>
    <submittedName>
        <fullName evidence="15">Sensor histidine kinase</fullName>
    </submittedName>
</protein>
<keyword evidence="11 13" id="KW-0472">Membrane</keyword>
<dbReference type="GO" id="GO:0005524">
    <property type="term" value="F:ATP binding"/>
    <property type="evidence" value="ECO:0007669"/>
    <property type="project" value="UniProtKB-KW"/>
</dbReference>
<comment type="caution">
    <text evidence="15">The sequence shown here is derived from an EMBL/GenBank/DDBJ whole genome shotgun (WGS) entry which is preliminary data.</text>
</comment>
<evidence type="ECO:0000256" key="10">
    <source>
        <dbReference type="ARBA" id="ARBA00023012"/>
    </source>
</evidence>
<evidence type="ECO:0000256" key="2">
    <source>
        <dbReference type="ARBA" id="ARBA00022475"/>
    </source>
</evidence>
<dbReference type="Gene3D" id="3.30.565.10">
    <property type="entry name" value="Histidine kinase-like ATPase, C-terminal domain"/>
    <property type="match status" value="1"/>
</dbReference>
<keyword evidence="7 15" id="KW-0418">Kinase</keyword>
<reference evidence="15" key="2">
    <citation type="submission" date="2021-04" db="EMBL/GenBank/DDBJ databases">
        <authorList>
            <person name="Gilroy R."/>
        </authorList>
    </citation>
    <scope>NUCLEOTIDE SEQUENCE</scope>
    <source>
        <strain evidence="15">ChiBcec15-3976</strain>
    </source>
</reference>
<evidence type="ECO:0000256" key="13">
    <source>
        <dbReference type="SAM" id="Phobius"/>
    </source>
</evidence>
<keyword evidence="6" id="KW-0547">Nucleotide-binding</keyword>
<dbReference type="SUPFAM" id="SSF55874">
    <property type="entry name" value="ATPase domain of HSP90 chaperone/DNA topoisomerase II/histidine kinase"/>
    <property type="match status" value="1"/>
</dbReference>
<dbReference type="GO" id="GO:0000155">
    <property type="term" value="F:phosphorelay sensor kinase activity"/>
    <property type="evidence" value="ECO:0007669"/>
    <property type="project" value="InterPro"/>
</dbReference>
<keyword evidence="3" id="KW-0597">Phosphoprotein</keyword>
<evidence type="ECO:0000256" key="7">
    <source>
        <dbReference type="ARBA" id="ARBA00022777"/>
    </source>
</evidence>
<keyword evidence="5 13" id="KW-0812">Transmembrane</keyword>
<keyword evidence="8" id="KW-0067">ATP-binding</keyword>
<dbReference type="Gene3D" id="6.10.340.10">
    <property type="match status" value="1"/>
</dbReference>
<sequence>MRKDGKRSGIQRRYLKYTAALLGLALLLSSLGVGLSVRDRLTRSIIDKYEFMTERMGLALENMFRRTDETTAECILYDDVQQSLRTQGLEDVRHIALSKYFAYIDLDYVADYCYVDNKGNVYSRSYSDVSYEDVEESGFERYLGEEYSRTKWFWTKDTLFGTGDDALFIGRYVRSLEYAHEPGMLFFKMEDGFLREIAGISPELEDEAAVGIVDGEGQVCLSLAPGTFREGESVPEDIGEMVGADARAGDGEGTSGMLLSGERVKGGVLSAYRDASSGLTVFSFVPDRVLNQGIIPVFLVLAGIYLLVTAAAFVISIYFSKRFTKPIRTIREAMAGFDGTNFERTIELHTNTELDEIGNSYNEMLQNIRRLLDEIKAQEKELRTTELNMLISQINPHFLYNTLDTIYMLARINKEETTMRMIQALSKYLRLSLSKGSEIVTVEDELENVRSYIEIQQIRNQDLFTCEIDCRVDAAGTYVLKLILQPLVENAVKYGFQDIFEGGRIVITVEEKEGDLYLSVSNNGSPMDPAMAEKINGMNDLPVAELKDCFPDKRHGYGVMNILMRLRLKYGDRAAFYCESGDEGTVCTIRIPGGDIQEKEEEQRDG</sequence>
<dbReference type="InterPro" id="IPR010559">
    <property type="entry name" value="Sig_transdc_His_kin_internal"/>
</dbReference>
<keyword evidence="10" id="KW-0902">Two-component regulatory system</keyword>
<evidence type="ECO:0000256" key="11">
    <source>
        <dbReference type="ARBA" id="ARBA00023136"/>
    </source>
</evidence>
<dbReference type="PANTHER" id="PTHR34220:SF11">
    <property type="entry name" value="SENSOR PROTEIN KINASE HPTS"/>
    <property type="match status" value="1"/>
</dbReference>
<evidence type="ECO:0000256" key="8">
    <source>
        <dbReference type="ARBA" id="ARBA00022840"/>
    </source>
</evidence>
<dbReference type="CDD" id="cd06225">
    <property type="entry name" value="HAMP"/>
    <property type="match status" value="1"/>
</dbReference>
<dbReference type="SUPFAM" id="SSF158472">
    <property type="entry name" value="HAMP domain-like"/>
    <property type="match status" value="1"/>
</dbReference>
<dbReference type="Pfam" id="PF06580">
    <property type="entry name" value="His_kinase"/>
    <property type="match status" value="1"/>
</dbReference>
<gene>
    <name evidence="15" type="ORF">H9910_08705</name>
</gene>
<keyword evidence="9 13" id="KW-1133">Transmembrane helix</keyword>
<keyword evidence="12" id="KW-0175">Coiled coil</keyword>
<dbReference type="AlphaFoldDB" id="A0A9D2U8E1"/>
<dbReference type="Pfam" id="PF02518">
    <property type="entry name" value="HATPase_c"/>
    <property type="match status" value="1"/>
</dbReference>
<feature type="domain" description="HAMP" evidence="14">
    <location>
        <begin position="321"/>
        <end position="373"/>
    </location>
</feature>